<evidence type="ECO:0000313" key="2">
    <source>
        <dbReference type="EMBL" id="RJL14815.1"/>
    </source>
</evidence>
<feature type="region of interest" description="Disordered" evidence="1">
    <location>
        <begin position="330"/>
        <end position="349"/>
    </location>
</feature>
<dbReference type="RefSeq" id="WP_119898212.1">
    <property type="nucleotide sequence ID" value="NZ_QNRC01000028.1"/>
</dbReference>
<feature type="compositionally biased region" description="Basic and acidic residues" evidence="1">
    <location>
        <begin position="331"/>
        <end position="341"/>
    </location>
</feature>
<dbReference type="Proteomes" id="UP000283587">
    <property type="component" value="Unassembled WGS sequence"/>
</dbReference>
<evidence type="ECO:0000313" key="3">
    <source>
        <dbReference type="Proteomes" id="UP000283587"/>
    </source>
</evidence>
<gene>
    <name evidence="2" type="ORF">D3P05_11020</name>
</gene>
<proteinExistence type="predicted"/>
<dbReference type="SUPFAM" id="SSF51658">
    <property type="entry name" value="Xylose isomerase-like"/>
    <property type="match status" value="1"/>
</dbReference>
<sequence length="349" mass="39526">MTDKNLSLGCNGRGVMHRAPLPVEAQFRLLRDSGVFDHFDRIPQPGEERAYVEASNRFGVPMTTGLWTYQVGRDEGLLRHNLEWAQRAGAECHNLMILTHHAQGHVVTDDEVVEFYLRAMEEGDRLGITIAAEVHIYRFTEDFRRITPVAEKVRARGVPFNFVLDHSHVLLKIESPEEQDACGIRADVESGRLILDPHEPGNVIDEWLAQNMVVWLQTRPVAPNGPKNTAMMGSGGRYGRACQYPFLRPAPGEWDHDWHAWKVQPSKYVARKVLQYHHDRADSPLRWLTTDMIDMADYGGGVGYSLFEQNVAIAHWLRETWREIAGTDLKAGGHADRDRPARPLPATAS</sequence>
<dbReference type="AlphaFoldDB" id="A0A419A6E4"/>
<comment type="caution">
    <text evidence="2">The sequence shown here is derived from an EMBL/GenBank/DDBJ whole genome shotgun (WGS) entry which is preliminary data.</text>
</comment>
<name>A0A419A6E4_9RHOB</name>
<keyword evidence="3" id="KW-1185">Reference proteome</keyword>
<protein>
    <submittedName>
        <fullName evidence="2">Xylose isomerase</fullName>
    </submittedName>
</protein>
<reference evidence="3" key="1">
    <citation type="submission" date="2018-09" db="EMBL/GenBank/DDBJ databases">
        <title>Paracoccus onubensis nov. sp. a moderate halophilic bacterium isolated from Gruta de las Maravillas (Aracena, Spain).</title>
        <authorList>
            <person name="Jurado V."/>
            <person name="Gutierrez-Patricio S."/>
            <person name="Gonzalez-Pimentel J.L."/>
            <person name="Miller A.Z."/>
            <person name="Laiz L."/>
            <person name="Saiz-Jimenez C."/>
        </authorList>
    </citation>
    <scope>NUCLEOTIDE SEQUENCE [LARGE SCALE GENOMIC DNA]</scope>
    <source>
        <strain evidence="3">DSM 26381</strain>
    </source>
</reference>
<dbReference type="Gene3D" id="3.20.20.150">
    <property type="entry name" value="Divalent-metal-dependent TIM barrel enzymes"/>
    <property type="match status" value="1"/>
</dbReference>
<dbReference type="InterPro" id="IPR036237">
    <property type="entry name" value="Xyl_isomerase-like_sf"/>
</dbReference>
<accession>A0A419A6E4</accession>
<dbReference type="EMBL" id="QZEW01000040">
    <property type="protein sequence ID" value="RJL14815.1"/>
    <property type="molecule type" value="Genomic_DNA"/>
</dbReference>
<dbReference type="GO" id="GO:0016853">
    <property type="term" value="F:isomerase activity"/>
    <property type="evidence" value="ECO:0007669"/>
    <property type="project" value="UniProtKB-KW"/>
</dbReference>
<keyword evidence="2" id="KW-0413">Isomerase</keyword>
<dbReference type="OrthoDB" id="6803264at2"/>
<organism evidence="2 3">
    <name type="scientific">Paracoccus siganidrum</name>
    <dbReference type="NCBI Taxonomy" id="1276757"/>
    <lineage>
        <taxon>Bacteria</taxon>
        <taxon>Pseudomonadati</taxon>
        <taxon>Pseudomonadota</taxon>
        <taxon>Alphaproteobacteria</taxon>
        <taxon>Rhodobacterales</taxon>
        <taxon>Paracoccaceae</taxon>
        <taxon>Paracoccus</taxon>
    </lineage>
</organism>
<evidence type="ECO:0000256" key="1">
    <source>
        <dbReference type="SAM" id="MobiDB-lite"/>
    </source>
</evidence>